<evidence type="ECO:0000256" key="3">
    <source>
        <dbReference type="ARBA" id="ARBA00022741"/>
    </source>
</evidence>
<keyword evidence="3" id="KW-0547">Nucleotide-binding</keyword>
<dbReference type="SUPFAM" id="SSF52540">
    <property type="entry name" value="P-loop containing nucleoside triphosphate hydrolases"/>
    <property type="match status" value="1"/>
</dbReference>
<sequence>MSAIDIRGVARRFGALQALDGVDLQIAQGEFFSLLGPSGCGKTTLLNIIAGFLEPSAGSVALGGRDITRLAPHERDIGMVFQNYALFPHLNVFDNVAYGLRVRRQKGEAIRERVASMLALVRLSELAQRMPHQLSGGQQQRVAIARALAIRPQVLLLDEPLSNLDAKLRKEMQAELRRLQRDVGITTVMVTHDQEEALGLSDRIGILGGGRLQQVGTPLELYRQPANRFVGEFVGQANLIAAQPEGGGYFKALSHEAAEGVPLRLFAGEGQAGQTLFLLRPERIRLAEPDGAPAGPNVVEGQVREASYAGAELHLTVTLPGAGVLHVAAPESLFGQVPQAGVGVRLSWEAHDLVPLPDDNAAAQGSAA</sequence>
<dbReference type="PANTHER" id="PTHR42781">
    <property type="entry name" value="SPERMIDINE/PUTRESCINE IMPORT ATP-BINDING PROTEIN POTA"/>
    <property type="match status" value="1"/>
</dbReference>
<dbReference type="PANTHER" id="PTHR42781:SF4">
    <property type="entry name" value="SPERMIDINE_PUTRESCINE IMPORT ATP-BINDING PROTEIN POTA"/>
    <property type="match status" value="1"/>
</dbReference>
<reference evidence="6 7" key="1">
    <citation type="submission" date="2017-06" db="EMBL/GenBank/DDBJ databases">
        <title>Herbaspirillum phytohormonus sp. nov., isolated from the root nodule of Robinia pseudoacacia in lead-zinc mine.</title>
        <authorList>
            <person name="Fan M."/>
            <person name="Lin Y."/>
        </authorList>
    </citation>
    <scope>NUCLEOTIDE SEQUENCE [LARGE SCALE GENOMIC DNA]</scope>
    <source>
        <strain evidence="6 7">HZ10</strain>
    </source>
</reference>
<dbReference type="GO" id="GO:0015847">
    <property type="term" value="P:putrescine transport"/>
    <property type="evidence" value="ECO:0007669"/>
    <property type="project" value="UniProtKB-ARBA"/>
</dbReference>
<keyword evidence="1" id="KW-0813">Transport</keyword>
<dbReference type="GO" id="GO:0043190">
    <property type="term" value="C:ATP-binding cassette (ABC) transporter complex"/>
    <property type="evidence" value="ECO:0007669"/>
    <property type="project" value="InterPro"/>
</dbReference>
<dbReference type="InterPro" id="IPR003593">
    <property type="entry name" value="AAA+_ATPase"/>
</dbReference>
<dbReference type="SMART" id="SM00382">
    <property type="entry name" value="AAA"/>
    <property type="match status" value="1"/>
</dbReference>
<dbReference type="InterPro" id="IPR027417">
    <property type="entry name" value="P-loop_NTPase"/>
</dbReference>
<dbReference type="RefSeq" id="WP_088752136.1">
    <property type="nucleotide sequence ID" value="NZ_NJGU01000010.1"/>
</dbReference>
<accession>A0A246WMR8</accession>
<dbReference type="Pfam" id="PF00005">
    <property type="entry name" value="ABC_tran"/>
    <property type="match status" value="1"/>
</dbReference>
<evidence type="ECO:0000313" key="7">
    <source>
        <dbReference type="Proteomes" id="UP000197596"/>
    </source>
</evidence>
<dbReference type="Gene3D" id="3.40.50.300">
    <property type="entry name" value="P-loop containing nucleotide triphosphate hydrolases"/>
    <property type="match status" value="1"/>
</dbReference>
<dbReference type="PROSITE" id="PS50893">
    <property type="entry name" value="ABC_TRANSPORTER_2"/>
    <property type="match status" value="1"/>
</dbReference>
<keyword evidence="2" id="KW-0472">Membrane</keyword>
<keyword evidence="4 6" id="KW-0067">ATP-binding</keyword>
<organism evidence="6 7">
    <name type="scientific">Herbaspirillum robiniae</name>
    <dbReference type="NCBI Taxonomy" id="2014887"/>
    <lineage>
        <taxon>Bacteria</taxon>
        <taxon>Pseudomonadati</taxon>
        <taxon>Pseudomonadota</taxon>
        <taxon>Betaproteobacteria</taxon>
        <taxon>Burkholderiales</taxon>
        <taxon>Oxalobacteraceae</taxon>
        <taxon>Herbaspirillum</taxon>
    </lineage>
</organism>
<dbReference type="FunFam" id="3.40.50.300:FF:000133">
    <property type="entry name" value="Spermidine/putrescine import ATP-binding protein PotA"/>
    <property type="match status" value="1"/>
</dbReference>
<dbReference type="SUPFAM" id="SSF50331">
    <property type="entry name" value="MOP-like"/>
    <property type="match status" value="1"/>
</dbReference>
<keyword evidence="2" id="KW-1003">Cell membrane</keyword>
<evidence type="ECO:0000313" key="6">
    <source>
        <dbReference type="EMBL" id="OWY27630.1"/>
    </source>
</evidence>
<dbReference type="InterPro" id="IPR017871">
    <property type="entry name" value="ABC_transporter-like_CS"/>
</dbReference>
<dbReference type="InterPro" id="IPR003439">
    <property type="entry name" value="ABC_transporter-like_ATP-bd"/>
</dbReference>
<dbReference type="InterPro" id="IPR008995">
    <property type="entry name" value="Mo/tungstate-bd_C_term_dom"/>
</dbReference>
<feature type="domain" description="ABC transporter" evidence="5">
    <location>
        <begin position="4"/>
        <end position="234"/>
    </location>
</feature>
<dbReference type="PROSITE" id="PS00211">
    <property type="entry name" value="ABC_TRANSPORTER_1"/>
    <property type="match status" value="1"/>
</dbReference>
<evidence type="ECO:0000256" key="4">
    <source>
        <dbReference type="ARBA" id="ARBA00022840"/>
    </source>
</evidence>
<dbReference type="InterPro" id="IPR013611">
    <property type="entry name" value="Transp-assoc_OB_typ2"/>
</dbReference>
<protein>
    <submittedName>
        <fullName evidence="6">Polyamine ABC transporter ATP-binding protein</fullName>
    </submittedName>
</protein>
<gene>
    <name evidence="6" type="ORF">CEJ42_18915</name>
</gene>
<comment type="caution">
    <text evidence="6">The sequence shown here is derived from an EMBL/GenBank/DDBJ whole genome shotgun (WGS) entry which is preliminary data.</text>
</comment>
<dbReference type="GO" id="GO:0022857">
    <property type="term" value="F:transmembrane transporter activity"/>
    <property type="evidence" value="ECO:0007669"/>
    <property type="project" value="InterPro"/>
</dbReference>
<dbReference type="Pfam" id="PF08402">
    <property type="entry name" value="TOBE_2"/>
    <property type="match status" value="1"/>
</dbReference>
<dbReference type="Gene3D" id="2.40.50.100">
    <property type="match status" value="1"/>
</dbReference>
<dbReference type="GO" id="GO:0016887">
    <property type="term" value="F:ATP hydrolysis activity"/>
    <property type="evidence" value="ECO:0007669"/>
    <property type="project" value="InterPro"/>
</dbReference>
<proteinExistence type="predicted"/>
<evidence type="ECO:0000256" key="2">
    <source>
        <dbReference type="ARBA" id="ARBA00022475"/>
    </source>
</evidence>
<dbReference type="AlphaFoldDB" id="A0A246WMR8"/>
<evidence type="ECO:0000256" key="1">
    <source>
        <dbReference type="ARBA" id="ARBA00022448"/>
    </source>
</evidence>
<dbReference type="EMBL" id="NJGU01000010">
    <property type="protein sequence ID" value="OWY27630.1"/>
    <property type="molecule type" value="Genomic_DNA"/>
</dbReference>
<dbReference type="InterPro" id="IPR050093">
    <property type="entry name" value="ABC_SmlMolc_Importer"/>
</dbReference>
<dbReference type="GO" id="GO:0005524">
    <property type="term" value="F:ATP binding"/>
    <property type="evidence" value="ECO:0007669"/>
    <property type="project" value="UniProtKB-KW"/>
</dbReference>
<dbReference type="Proteomes" id="UP000197596">
    <property type="component" value="Unassembled WGS sequence"/>
</dbReference>
<name>A0A246WMR8_9BURK</name>
<evidence type="ECO:0000259" key="5">
    <source>
        <dbReference type="PROSITE" id="PS50893"/>
    </source>
</evidence>